<evidence type="ECO:0000313" key="2">
    <source>
        <dbReference type="Proteomes" id="UP001314169"/>
    </source>
</evidence>
<dbReference type="Proteomes" id="UP001314169">
    <property type="component" value="Chromosome 7"/>
</dbReference>
<dbReference type="EMBL" id="OY882864">
    <property type="protein sequence ID" value="CAK6447334.1"/>
    <property type="molecule type" value="Genomic_DNA"/>
</dbReference>
<evidence type="ECO:0000313" key="1">
    <source>
        <dbReference type="EMBL" id="CAK6447334.1"/>
    </source>
</evidence>
<proteinExistence type="predicted"/>
<gene>
    <name evidence="1" type="ORF">MPIPNATIZW_LOCUS15640</name>
</gene>
<name>A0ABP0AA06_PIPNA</name>
<sequence length="113" mass="12768">MSDHAKGNWTFTRGHFISRDLSISSTWYLIRTQEDRTCILIPTGKVVIENKVLGDKTGEGNNRTKSSPVMYVKYPSVRYILPHCSINKCQTSKPPLSYPQCHEMPTAHSCPPS</sequence>
<keyword evidence="2" id="KW-1185">Reference proteome</keyword>
<reference evidence="1" key="1">
    <citation type="submission" date="2023-12" db="EMBL/GenBank/DDBJ databases">
        <authorList>
            <person name="Brown T."/>
        </authorList>
    </citation>
    <scope>NUCLEOTIDE SEQUENCE</scope>
</reference>
<protein>
    <submittedName>
        <fullName evidence="1">Uncharacterized protein</fullName>
    </submittedName>
</protein>
<organism evidence="1 2">
    <name type="scientific">Pipistrellus nathusii</name>
    <name type="common">Nathusius' pipistrelle</name>
    <dbReference type="NCBI Taxonomy" id="59473"/>
    <lineage>
        <taxon>Eukaryota</taxon>
        <taxon>Metazoa</taxon>
        <taxon>Chordata</taxon>
        <taxon>Craniata</taxon>
        <taxon>Vertebrata</taxon>
        <taxon>Euteleostomi</taxon>
        <taxon>Mammalia</taxon>
        <taxon>Eutheria</taxon>
        <taxon>Laurasiatheria</taxon>
        <taxon>Chiroptera</taxon>
        <taxon>Yangochiroptera</taxon>
        <taxon>Vespertilionidae</taxon>
        <taxon>Pipistrellus</taxon>
    </lineage>
</organism>
<accession>A0ABP0AA06</accession>